<dbReference type="EMBL" id="BSYA01000065">
    <property type="protein sequence ID" value="GMG30069.1"/>
    <property type="molecule type" value="Genomic_DNA"/>
</dbReference>
<dbReference type="AlphaFoldDB" id="A0AAN4YLE5"/>
<feature type="region of interest" description="Disordered" evidence="1">
    <location>
        <begin position="85"/>
        <end position="104"/>
    </location>
</feature>
<evidence type="ECO:0000313" key="3">
    <source>
        <dbReference type="Proteomes" id="UP001165205"/>
    </source>
</evidence>
<name>A0AAN4YLE5_ASPOZ</name>
<evidence type="ECO:0000313" key="2">
    <source>
        <dbReference type="EMBL" id="GMG30069.1"/>
    </source>
</evidence>
<protein>
    <submittedName>
        <fullName evidence="2">Unnamed protein product</fullName>
    </submittedName>
</protein>
<dbReference type="InterPro" id="IPR009003">
    <property type="entry name" value="Peptidase_S1_PA"/>
</dbReference>
<dbReference type="SUPFAM" id="SSF50494">
    <property type="entry name" value="Trypsin-like serine proteases"/>
    <property type="match status" value="1"/>
</dbReference>
<evidence type="ECO:0000256" key="1">
    <source>
        <dbReference type="SAM" id="MobiDB-lite"/>
    </source>
</evidence>
<accession>A0AAN4YLE5</accession>
<comment type="caution">
    <text evidence="2">The sequence shown here is derived from an EMBL/GenBank/DDBJ whole genome shotgun (WGS) entry which is preliminary data.</text>
</comment>
<dbReference type="Proteomes" id="UP001165205">
    <property type="component" value="Unassembled WGS sequence"/>
</dbReference>
<gene>
    <name evidence="2" type="ORF">Aory04_000620300</name>
</gene>
<reference evidence="2" key="1">
    <citation type="submission" date="2023-04" db="EMBL/GenBank/DDBJ databases">
        <title>Aspergillus oryzae NBRC 4228.</title>
        <authorList>
            <person name="Ichikawa N."/>
            <person name="Sato H."/>
            <person name="Tonouchi N."/>
        </authorList>
    </citation>
    <scope>NUCLEOTIDE SEQUENCE</scope>
    <source>
        <strain evidence="2">NBRC 4228</strain>
    </source>
</reference>
<sequence>MNKHTSSSFNPSRFITHRANFCPQFSLQLSDSTGEQFPFYRGLSTGKCRDKYSSSIYKLQSALHPNPTMALTFEVTSTCQYPIRMEPPRRSSTSRAAPERPLVGDTTSDDGFVEEYLRAGGPNLCEISEYAYPFPKTTARDGSTFTCKGYCFDDVRAIGKKWNIGIINISFIGRKAYPNKFVVPIPTLSIGARWEVSSKGRWLEAAREIYHSLQENGIDSISVEIVDRRLEMGPSISPCKPTDAIYPLWGAVAEKILTSVDTSGFRSLGCHRIGYETSAEDCSPTIFLTLYGKCRREWQEVKQGIRNVLDEFKLSTVDVMIRKDNPIPYTYSTERYDQCWDEEDNINHGKHISIDNCSQPVTLGDSVSAHNSTKHGTFGGWLELKNPTSGVWEPVGITCAHLFAGWKHNNGLAEIDSPSLLDVQAGIREVEEAISCHKKLHLIQYVEQAKADGDAIRPADEGKWRKVKSHVDDLEAQKEILQFYRDSQAYSFGRAFSADFWELRARTTRDITEIDWALVRPSGDRAIGSNKLQLICGDRLYKIGRKTGLTHGVYNGLKTAVFDDKENNSETWMHTITGFRDRVADFGDAGALFFTRTGDVAGMCTGGSVRGGLVYFTHIHDLVDDIKQVTGAKDIRLKQD</sequence>
<proteinExistence type="predicted"/>
<organism evidence="2 3">
    <name type="scientific">Aspergillus oryzae</name>
    <name type="common">Yellow koji mold</name>
    <dbReference type="NCBI Taxonomy" id="5062"/>
    <lineage>
        <taxon>Eukaryota</taxon>
        <taxon>Fungi</taxon>
        <taxon>Dikarya</taxon>
        <taxon>Ascomycota</taxon>
        <taxon>Pezizomycotina</taxon>
        <taxon>Eurotiomycetes</taxon>
        <taxon>Eurotiomycetidae</taxon>
        <taxon>Eurotiales</taxon>
        <taxon>Aspergillaceae</taxon>
        <taxon>Aspergillus</taxon>
        <taxon>Aspergillus subgen. Circumdati</taxon>
    </lineage>
</organism>